<dbReference type="Proteomes" id="UP001597045">
    <property type="component" value="Unassembled WGS sequence"/>
</dbReference>
<dbReference type="Pfam" id="PF13692">
    <property type="entry name" value="Glyco_trans_1_4"/>
    <property type="match status" value="1"/>
</dbReference>
<organism evidence="1 2">
    <name type="scientific">Kibdelosporangium lantanae</name>
    <dbReference type="NCBI Taxonomy" id="1497396"/>
    <lineage>
        <taxon>Bacteria</taxon>
        <taxon>Bacillati</taxon>
        <taxon>Actinomycetota</taxon>
        <taxon>Actinomycetes</taxon>
        <taxon>Pseudonocardiales</taxon>
        <taxon>Pseudonocardiaceae</taxon>
        <taxon>Kibdelosporangium</taxon>
    </lineage>
</organism>
<name>A0ABW3MSE8_9PSEU</name>
<keyword evidence="1" id="KW-0808">Transferase</keyword>
<evidence type="ECO:0000313" key="2">
    <source>
        <dbReference type="Proteomes" id="UP001597045"/>
    </source>
</evidence>
<keyword evidence="2" id="KW-1185">Reference proteome</keyword>
<dbReference type="EMBL" id="JBHTIS010004387">
    <property type="protein sequence ID" value="MFD1052399.1"/>
    <property type="molecule type" value="Genomic_DNA"/>
</dbReference>
<evidence type="ECO:0000313" key="1">
    <source>
        <dbReference type="EMBL" id="MFD1052399.1"/>
    </source>
</evidence>
<proteinExistence type="predicted"/>
<feature type="non-terminal residue" evidence="1">
    <location>
        <position position="176"/>
    </location>
</feature>
<dbReference type="Gene3D" id="3.40.50.2000">
    <property type="entry name" value="Glycogen Phosphorylase B"/>
    <property type="match status" value="1"/>
</dbReference>
<dbReference type="PANTHER" id="PTHR12526">
    <property type="entry name" value="GLYCOSYLTRANSFERASE"/>
    <property type="match status" value="1"/>
</dbReference>
<dbReference type="GO" id="GO:0016757">
    <property type="term" value="F:glycosyltransferase activity"/>
    <property type="evidence" value="ECO:0007669"/>
    <property type="project" value="UniProtKB-KW"/>
</dbReference>
<gene>
    <name evidence="1" type="ORF">ACFQ1S_45860</name>
</gene>
<feature type="non-terminal residue" evidence="1">
    <location>
        <position position="1"/>
    </location>
</feature>
<protein>
    <submittedName>
        <fullName evidence="1">Glycosyltransferase</fullName>
        <ecNumber evidence="1">2.4.-.-</ecNumber>
    </submittedName>
</protein>
<comment type="caution">
    <text evidence="1">The sequence shown here is derived from an EMBL/GenBank/DDBJ whole genome shotgun (WGS) entry which is preliminary data.</text>
</comment>
<dbReference type="SUPFAM" id="SSF53756">
    <property type="entry name" value="UDP-Glycosyltransferase/glycogen phosphorylase"/>
    <property type="match status" value="1"/>
</dbReference>
<keyword evidence="1" id="KW-0328">Glycosyltransferase</keyword>
<dbReference type="EC" id="2.4.-.-" evidence="1"/>
<reference evidence="2" key="1">
    <citation type="journal article" date="2019" name="Int. J. Syst. Evol. Microbiol.">
        <title>The Global Catalogue of Microorganisms (GCM) 10K type strain sequencing project: providing services to taxonomists for standard genome sequencing and annotation.</title>
        <authorList>
            <consortium name="The Broad Institute Genomics Platform"/>
            <consortium name="The Broad Institute Genome Sequencing Center for Infectious Disease"/>
            <person name="Wu L."/>
            <person name="Ma J."/>
        </authorList>
    </citation>
    <scope>NUCLEOTIDE SEQUENCE [LARGE SCALE GENOMIC DNA]</scope>
    <source>
        <strain evidence="2">JCM 31486</strain>
    </source>
</reference>
<dbReference type="PANTHER" id="PTHR12526:SF635">
    <property type="entry name" value="GLYCOSYL TRANSFERASE GROUP 1"/>
    <property type="match status" value="1"/>
</dbReference>
<sequence length="176" mass="19808">NPDVGEMDMASRTRALAHRLDLVGRNVFFNETWVPYEQRQNWLLDADCGVTTHFEHVETTFAFRTRVLDYLWTGLPIVTTDGDSFADLVAKERLGVVVPAEDPDALAAALERVLYDEDFTKSCRERVQLVRERYTWDTVLAPLVEFCRNPRPAADRLTGTGPLTVQRPLGAVGGTV</sequence>
<accession>A0ABW3MSE8</accession>